<proteinExistence type="predicted"/>
<evidence type="ECO:0008006" key="3">
    <source>
        <dbReference type="Google" id="ProtNLM"/>
    </source>
</evidence>
<organism evidence="1 2">
    <name type="scientific">Popillia japonica</name>
    <name type="common">Japanese beetle</name>
    <dbReference type="NCBI Taxonomy" id="7064"/>
    <lineage>
        <taxon>Eukaryota</taxon>
        <taxon>Metazoa</taxon>
        <taxon>Ecdysozoa</taxon>
        <taxon>Arthropoda</taxon>
        <taxon>Hexapoda</taxon>
        <taxon>Insecta</taxon>
        <taxon>Pterygota</taxon>
        <taxon>Neoptera</taxon>
        <taxon>Endopterygota</taxon>
        <taxon>Coleoptera</taxon>
        <taxon>Polyphaga</taxon>
        <taxon>Scarabaeiformia</taxon>
        <taxon>Scarabaeidae</taxon>
        <taxon>Rutelinae</taxon>
        <taxon>Popillia</taxon>
    </lineage>
</organism>
<comment type="caution">
    <text evidence="1">The sequence shown here is derived from an EMBL/GenBank/DDBJ whole genome shotgun (WGS) entry which is preliminary data.</text>
</comment>
<dbReference type="Proteomes" id="UP001458880">
    <property type="component" value="Unassembled WGS sequence"/>
</dbReference>
<evidence type="ECO:0000313" key="1">
    <source>
        <dbReference type="EMBL" id="KAK9687168.1"/>
    </source>
</evidence>
<dbReference type="EMBL" id="JASPKY010000657">
    <property type="protein sequence ID" value="KAK9687168.1"/>
    <property type="molecule type" value="Genomic_DNA"/>
</dbReference>
<dbReference type="PANTHER" id="PTHR24559:SF444">
    <property type="entry name" value="REVERSE TRANSCRIPTASE DOMAIN-CONTAINING PROTEIN"/>
    <property type="match status" value="1"/>
</dbReference>
<evidence type="ECO:0000313" key="2">
    <source>
        <dbReference type="Proteomes" id="UP001458880"/>
    </source>
</evidence>
<dbReference type="InterPro" id="IPR053134">
    <property type="entry name" value="RNA-dir_DNA_polymerase"/>
</dbReference>
<dbReference type="GO" id="GO:0071897">
    <property type="term" value="P:DNA biosynthetic process"/>
    <property type="evidence" value="ECO:0007669"/>
    <property type="project" value="UniProtKB-ARBA"/>
</dbReference>
<dbReference type="AlphaFoldDB" id="A0AAW1ICX4"/>
<name>A0AAW1ICX4_POPJA</name>
<gene>
    <name evidence="1" type="ORF">QE152_g36638</name>
</gene>
<sequence length="316" mass="37613">MEGVMKDCEENIEVISKEDEVEIVKMEEVLLQEEDEDKYAVHQIMMIGKMEEVLLQEEDEDKYAVHQIMMIGEKYDPTENLDLLHIRNQDTKNEVLEIIRNYDLLHIRNQDTKHEVLEIIRNYDPVPRKETKIKTKIIMKNEEPIYQRPRRLSPKEKEEVDRQIEEWLREKIIQPSCSEFTSPIVLVKKKGGDTRLCVDFRRINERIVKDRYPLPLIEDQLDHLKNAKLNTTPAELLFGVDLRLPADLRLKEIIESEYINTYKDEREKMRLAAKQDILKIQEENRKSFNSKRKEAHKYRIGDVVAIKRTQFATLTS</sequence>
<dbReference type="InterPro" id="IPR043502">
    <property type="entry name" value="DNA/RNA_pol_sf"/>
</dbReference>
<dbReference type="Gene3D" id="3.10.10.10">
    <property type="entry name" value="HIV Type 1 Reverse Transcriptase, subunit A, domain 1"/>
    <property type="match status" value="1"/>
</dbReference>
<dbReference type="InterPro" id="IPR043128">
    <property type="entry name" value="Rev_trsase/Diguanyl_cyclase"/>
</dbReference>
<dbReference type="Gene3D" id="3.30.70.270">
    <property type="match status" value="1"/>
</dbReference>
<keyword evidence="2" id="KW-1185">Reference proteome</keyword>
<reference evidence="1 2" key="1">
    <citation type="journal article" date="2024" name="BMC Genomics">
        <title>De novo assembly and annotation of Popillia japonica's genome with initial clues to its potential as an invasive pest.</title>
        <authorList>
            <person name="Cucini C."/>
            <person name="Boschi S."/>
            <person name="Funari R."/>
            <person name="Cardaioli E."/>
            <person name="Iannotti N."/>
            <person name="Marturano G."/>
            <person name="Paoli F."/>
            <person name="Bruttini M."/>
            <person name="Carapelli A."/>
            <person name="Frati F."/>
            <person name="Nardi F."/>
        </authorList>
    </citation>
    <scope>NUCLEOTIDE SEQUENCE [LARGE SCALE GENOMIC DNA]</scope>
    <source>
        <strain evidence="1">DMR45628</strain>
    </source>
</reference>
<accession>A0AAW1ICX4</accession>
<dbReference type="SUPFAM" id="SSF56672">
    <property type="entry name" value="DNA/RNA polymerases"/>
    <property type="match status" value="1"/>
</dbReference>
<dbReference type="PANTHER" id="PTHR24559">
    <property type="entry name" value="TRANSPOSON TY3-I GAG-POL POLYPROTEIN"/>
    <property type="match status" value="1"/>
</dbReference>
<protein>
    <recommendedName>
        <fullName evidence="3">Polyprotein</fullName>
    </recommendedName>
</protein>